<gene>
    <name evidence="1" type="ORF">ACD_2C00201G0002</name>
</gene>
<accession>K2H0D7</accession>
<comment type="caution">
    <text evidence="1">The sequence shown here is derived from an EMBL/GenBank/DDBJ whole genome shotgun (WGS) entry which is preliminary data.</text>
</comment>
<proteinExistence type="predicted"/>
<protein>
    <submittedName>
        <fullName evidence="1">Uncharacterized protein</fullName>
    </submittedName>
</protein>
<name>K2H0D7_9BACT</name>
<dbReference type="AlphaFoldDB" id="K2H0D7"/>
<reference evidence="1" key="1">
    <citation type="journal article" date="2012" name="Science">
        <title>Fermentation, hydrogen, and sulfur metabolism in multiple uncultivated bacterial phyla.</title>
        <authorList>
            <person name="Wrighton K.C."/>
            <person name="Thomas B.C."/>
            <person name="Sharon I."/>
            <person name="Miller C.S."/>
            <person name="Castelle C.J."/>
            <person name="VerBerkmoes N.C."/>
            <person name="Wilkins M.J."/>
            <person name="Hettich R.L."/>
            <person name="Lipton M.S."/>
            <person name="Williams K.H."/>
            <person name="Long P.E."/>
            <person name="Banfield J.F."/>
        </authorList>
    </citation>
    <scope>NUCLEOTIDE SEQUENCE [LARGE SCALE GENOMIC DNA]</scope>
</reference>
<evidence type="ECO:0000313" key="1">
    <source>
        <dbReference type="EMBL" id="EKE29240.1"/>
    </source>
</evidence>
<sequence length="53" mass="6290">MIKMKGEIMINEPGLPRSARNDETLMRWILKQVQDDSIIMINEVDSRSSREWQ</sequence>
<organism evidence="1">
    <name type="scientific">uncultured bacterium</name>
    <name type="common">gcode 4</name>
    <dbReference type="NCBI Taxonomy" id="1234023"/>
    <lineage>
        <taxon>Bacteria</taxon>
        <taxon>environmental samples</taxon>
    </lineage>
</organism>
<dbReference type="EMBL" id="AMFJ01000201">
    <property type="protein sequence ID" value="EKE29240.1"/>
    <property type="molecule type" value="Genomic_DNA"/>
</dbReference>